<evidence type="ECO:0008006" key="3">
    <source>
        <dbReference type="Google" id="ProtNLM"/>
    </source>
</evidence>
<evidence type="ECO:0000313" key="1">
    <source>
        <dbReference type="EMBL" id="RYQ82996.1"/>
    </source>
</evidence>
<dbReference type="PANTHER" id="PTHR47481">
    <property type="match status" value="1"/>
</dbReference>
<reference evidence="1 2" key="1">
    <citation type="submission" date="2019-01" db="EMBL/GenBank/DDBJ databases">
        <title>Sequencing of cultivated peanut Arachis hypogaea provides insights into genome evolution and oil improvement.</title>
        <authorList>
            <person name="Chen X."/>
        </authorList>
    </citation>
    <scope>NUCLEOTIDE SEQUENCE [LARGE SCALE GENOMIC DNA]</scope>
    <source>
        <strain evidence="2">cv. Fuhuasheng</strain>
        <tissue evidence="1">Leaves</tissue>
    </source>
</reference>
<name>A0A444WZX1_ARAHY</name>
<dbReference type="AlphaFoldDB" id="A0A444WZX1"/>
<dbReference type="Pfam" id="PF14223">
    <property type="entry name" value="Retrotran_gag_2"/>
    <property type="match status" value="1"/>
</dbReference>
<protein>
    <recommendedName>
        <fullName evidence="3">Retrotransposon gag domain-containing protein</fullName>
    </recommendedName>
</protein>
<sequence>MIQSHHTMWLPPANNNNNSNKIFQQFFNQKPCNPIQDKSGENNHRTWQQQSLAAIRGQLLEDHLFKERIPQQFSAADDQLAGIEFSQYKQWVQDDQNLIYWLLASMDSACIPKMVGCTFSYQIWEKIESYFAESTKFRIKQLKAQLKMTKKQGLTAKEYISKIKTIADSLAALGKPLKPTKRIEAILDGLNEEYQMLYTTINSKPELYTLFEVETIILTDDDMLNQFAQILVRHIMWH</sequence>
<accession>A0A444WZX1</accession>
<dbReference type="EMBL" id="SDMP01000020">
    <property type="protein sequence ID" value="RYQ82996.1"/>
    <property type="molecule type" value="Genomic_DNA"/>
</dbReference>
<proteinExistence type="predicted"/>
<comment type="caution">
    <text evidence="1">The sequence shown here is derived from an EMBL/GenBank/DDBJ whole genome shotgun (WGS) entry which is preliminary data.</text>
</comment>
<dbReference type="Proteomes" id="UP000289738">
    <property type="component" value="Chromosome B10"/>
</dbReference>
<dbReference type="PANTHER" id="PTHR47481:SF22">
    <property type="entry name" value="RETROTRANSPOSON GAG DOMAIN-CONTAINING PROTEIN"/>
    <property type="match status" value="1"/>
</dbReference>
<evidence type="ECO:0000313" key="2">
    <source>
        <dbReference type="Proteomes" id="UP000289738"/>
    </source>
</evidence>
<gene>
    <name evidence="1" type="ORF">Ahy_B10g101608</name>
</gene>
<organism evidence="1 2">
    <name type="scientific">Arachis hypogaea</name>
    <name type="common">Peanut</name>
    <dbReference type="NCBI Taxonomy" id="3818"/>
    <lineage>
        <taxon>Eukaryota</taxon>
        <taxon>Viridiplantae</taxon>
        <taxon>Streptophyta</taxon>
        <taxon>Embryophyta</taxon>
        <taxon>Tracheophyta</taxon>
        <taxon>Spermatophyta</taxon>
        <taxon>Magnoliopsida</taxon>
        <taxon>eudicotyledons</taxon>
        <taxon>Gunneridae</taxon>
        <taxon>Pentapetalae</taxon>
        <taxon>rosids</taxon>
        <taxon>fabids</taxon>
        <taxon>Fabales</taxon>
        <taxon>Fabaceae</taxon>
        <taxon>Papilionoideae</taxon>
        <taxon>50 kb inversion clade</taxon>
        <taxon>dalbergioids sensu lato</taxon>
        <taxon>Dalbergieae</taxon>
        <taxon>Pterocarpus clade</taxon>
        <taxon>Arachis</taxon>
    </lineage>
</organism>
<keyword evidence="2" id="KW-1185">Reference proteome</keyword>